<dbReference type="RefSeq" id="WP_084186384.1">
    <property type="nucleotide sequence ID" value="NZ_FTNO01000005.1"/>
</dbReference>
<gene>
    <name evidence="3" type="ORF">SAMN05421858_3914</name>
</gene>
<dbReference type="AlphaFoldDB" id="A0A1N7E0G7"/>
<dbReference type="Pfam" id="PF00932">
    <property type="entry name" value="LTD"/>
    <property type="match status" value="1"/>
</dbReference>
<sequence>MVVLALLTSAAGFHLVSAQDAALDLDVAEINDEEEYVVIENEGDQSYDLSGLTVSFGDNYERFAFPDGTSIDPGESITVGTGSETATDTDYNAGCDGYVLYNGEPDVVELQDGDTLITASLSDGDDREGGETAPGDDESDDGDDSDDSDDGNDSDDSDDSNDGDDSDDSGESDDNNDSEDDDSDDSDDEESDADC</sequence>
<evidence type="ECO:0000313" key="3">
    <source>
        <dbReference type="EMBL" id="SIR81622.1"/>
    </source>
</evidence>
<dbReference type="InterPro" id="IPR001322">
    <property type="entry name" value="Lamin_tail_dom"/>
</dbReference>
<feature type="compositionally biased region" description="Acidic residues" evidence="1">
    <location>
        <begin position="123"/>
        <end position="195"/>
    </location>
</feature>
<evidence type="ECO:0000259" key="2">
    <source>
        <dbReference type="PROSITE" id="PS51841"/>
    </source>
</evidence>
<name>A0A1N7E0G7_9EURY</name>
<protein>
    <submittedName>
        <fullName evidence="3">Lamin Tail Domain</fullName>
    </submittedName>
</protein>
<reference evidence="4" key="1">
    <citation type="submission" date="2017-01" db="EMBL/GenBank/DDBJ databases">
        <authorList>
            <person name="Varghese N."/>
            <person name="Submissions S."/>
        </authorList>
    </citation>
    <scope>NUCLEOTIDE SEQUENCE [LARGE SCALE GENOMIC DNA]</scope>
    <source>
        <strain evidence="4">CGMCC 1.7737</strain>
    </source>
</reference>
<feature type="domain" description="LTD" evidence="2">
    <location>
        <begin position="9"/>
        <end position="136"/>
    </location>
</feature>
<dbReference type="OrthoDB" id="3327at2157"/>
<organism evidence="3 4">
    <name type="scientific">Haladaptatus litoreus</name>
    <dbReference type="NCBI Taxonomy" id="553468"/>
    <lineage>
        <taxon>Archaea</taxon>
        <taxon>Methanobacteriati</taxon>
        <taxon>Methanobacteriota</taxon>
        <taxon>Stenosarchaea group</taxon>
        <taxon>Halobacteria</taxon>
        <taxon>Halobacteriales</taxon>
        <taxon>Haladaptataceae</taxon>
        <taxon>Haladaptatus</taxon>
    </lineage>
</organism>
<dbReference type="EMBL" id="FTNO01000005">
    <property type="protein sequence ID" value="SIR81622.1"/>
    <property type="molecule type" value="Genomic_DNA"/>
</dbReference>
<evidence type="ECO:0000313" key="4">
    <source>
        <dbReference type="Proteomes" id="UP000186914"/>
    </source>
</evidence>
<dbReference type="PROSITE" id="PS51841">
    <property type="entry name" value="LTD"/>
    <property type="match status" value="1"/>
</dbReference>
<dbReference type="Gene3D" id="2.60.40.1260">
    <property type="entry name" value="Lamin Tail domain"/>
    <property type="match status" value="1"/>
</dbReference>
<keyword evidence="4" id="KW-1185">Reference proteome</keyword>
<evidence type="ECO:0000256" key="1">
    <source>
        <dbReference type="SAM" id="MobiDB-lite"/>
    </source>
</evidence>
<dbReference type="SUPFAM" id="SSF74853">
    <property type="entry name" value="Lamin A/C globular tail domain"/>
    <property type="match status" value="1"/>
</dbReference>
<accession>A0A1N7E0G7</accession>
<dbReference type="InterPro" id="IPR036415">
    <property type="entry name" value="Lamin_tail_dom_sf"/>
</dbReference>
<feature type="region of interest" description="Disordered" evidence="1">
    <location>
        <begin position="118"/>
        <end position="195"/>
    </location>
</feature>
<dbReference type="Proteomes" id="UP000186914">
    <property type="component" value="Unassembled WGS sequence"/>
</dbReference>
<proteinExistence type="predicted"/>